<dbReference type="Pfam" id="PF14730">
    <property type="entry name" value="DUF4468"/>
    <property type="match status" value="1"/>
</dbReference>
<sequence>MGELMKIVLVKKILLISMLLFSVCSNAQEELKFSKVIQSESGADKAELYTILRSFVSTYYLNSQKVIQMDDRDAGIIICKATSIFDSPSLILSAYEGWLDYNLKLQARDGRVRVEVSNFFHHNKPGNQKKAQLGVLTTSDVYTNSGIQKKFHNKVWVMLQEHAFQISNQIFNGVEEAIEQGVVGSQEEDW</sequence>
<protein>
    <submittedName>
        <fullName evidence="2">DUF4468 domain-containing protein</fullName>
    </submittedName>
</protein>
<gene>
    <name evidence="2" type="ORF">O1420_21255</name>
</gene>
<organism evidence="2 3">
    <name type="scientific">Bacteroides fragilis</name>
    <dbReference type="NCBI Taxonomy" id="817"/>
    <lineage>
        <taxon>Bacteria</taxon>
        <taxon>Pseudomonadati</taxon>
        <taxon>Bacteroidota</taxon>
        <taxon>Bacteroidia</taxon>
        <taxon>Bacteroidales</taxon>
        <taxon>Bacteroidaceae</taxon>
        <taxon>Bacteroides</taxon>
    </lineage>
</organism>
<dbReference type="Gene3D" id="3.30.530.80">
    <property type="match status" value="1"/>
</dbReference>
<evidence type="ECO:0000313" key="2">
    <source>
        <dbReference type="EMBL" id="MCZ2573896.1"/>
    </source>
</evidence>
<dbReference type="InterPro" id="IPR027823">
    <property type="entry name" value="DUF4468"/>
</dbReference>
<dbReference type="RefSeq" id="WP_269104240.1">
    <property type="nucleotide sequence ID" value="NZ_JAPUAV010000023.1"/>
</dbReference>
<accession>A0A9Q4IW90</accession>
<evidence type="ECO:0000259" key="1">
    <source>
        <dbReference type="Pfam" id="PF14730"/>
    </source>
</evidence>
<dbReference type="Proteomes" id="UP001078742">
    <property type="component" value="Unassembled WGS sequence"/>
</dbReference>
<comment type="caution">
    <text evidence="2">The sequence shown here is derived from an EMBL/GenBank/DDBJ whole genome shotgun (WGS) entry which is preliminary data.</text>
</comment>
<dbReference type="EMBL" id="JAPUAV010000023">
    <property type="protein sequence ID" value="MCZ2573896.1"/>
    <property type="molecule type" value="Genomic_DNA"/>
</dbReference>
<reference evidence="2" key="1">
    <citation type="submission" date="2022-12" db="EMBL/GenBank/DDBJ databases">
        <title>Development of a Multilocus Sequence Typing Scheme for Bacteroides fragilis Based on Whole Genome Sequencing Data and Clinical Application.</title>
        <authorList>
            <person name="Nielsen F.D."/>
            <person name="Justesen U.S."/>
        </authorList>
    </citation>
    <scope>NUCLEOTIDE SEQUENCE</scope>
    <source>
        <strain evidence="2">BF_BC_VIB_DK_2012_57</strain>
    </source>
</reference>
<evidence type="ECO:0000313" key="3">
    <source>
        <dbReference type="Proteomes" id="UP001078742"/>
    </source>
</evidence>
<dbReference type="AlphaFoldDB" id="A0A9Q4IW90"/>
<feature type="domain" description="DUF4468" evidence="1">
    <location>
        <begin position="33"/>
        <end position="119"/>
    </location>
</feature>
<proteinExistence type="predicted"/>
<name>A0A9Q4IW90_BACFG</name>